<evidence type="ECO:0000313" key="2">
    <source>
        <dbReference type="Proteomes" id="UP001154252"/>
    </source>
</evidence>
<organism evidence="1 2">
    <name type="scientific">Penicillium egyptiacum</name>
    <dbReference type="NCBI Taxonomy" id="1303716"/>
    <lineage>
        <taxon>Eukaryota</taxon>
        <taxon>Fungi</taxon>
        <taxon>Dikarya</taxon>
        <taxon>Ascomycota</taxon>
        <taxon>Pezizomycotina</taxon>
        <taxon>Eurotiomycetes</taxon>
        <taxon>Eurotiomycetidae</taxon>
        <taxon>Eurotiales</taxon>
        <taxon>Aspergillaceae</taxon>
        <taxon>Penicillium</taxon>
    </lineage>
</organism>
<dbReference type="SUPFAM" id="SSF56784">
    <property type="entry name" value="HAD-like"/>
    <property type="match status" value="1"/>
</dbReference>
<gene>
    <name evidence="1" type="ORF">PEGY_LOCUS2197</name>
</gene>
<keyword evidence="2" id="KW-1185">Reference proteome</keyword>
<dbReference type="InterPro" id="IPR036412">
    <property type="entry name" value="HAD-like_sf"/>
</dbReference>
<dbReference type="AlphaFoldDB" id="A0A9W4P3Y2"/>
<reference evidence="1" key="1">
    <citation type="submission" date="2021-07" db="EMBL/GenBank/DDBJ databases">
        <authorList>
            <person name="Branca A.L. A."/>
        </authorList>
    </citation>
    <scope>NUCLEOTIDE SEQUENCE</scope>
</reference>
<dbReference type="OrthoDB" id="413953at2759"/>
<proteinExistence type="predicted"/>
<dbReference type="EMBL" id="CAJVRC010000843">
    <property type="protein sequence ID" value="CAG8890364.1"/>
    <property type="molecule type" value="Genomic_DNA"/>
</dbReference>
<dbReference type="Pfam" id="PF13242">
    <property type="entry name" value="Hydrolase_like"/>
    <property type="match status" value="1"/>
</dbReference>
<accession>A0A9W4P3Y2</accession>
<sequence length="57" mass="5998">MVGVRANTDVRFGLESQLGGTLAVLTGVSSKEDFLDGPIRPMAYLDKLSDILASASN</sequence>
<evidence type="ECO:0000313" key="1">
    <source>
        <dbReference type="EMBL" id="CAG8890364.1"/>
    </source>
</evidence>
<comment type="caution">
    <text evidence="1">The sequence shown here is derived from an EMBL/GenBank/DDBJ whole genome shotgun (WGS) entry which is preliminary data.</text>
</comment>
<dbReference type="Proteomes" id="UP001154252">
    <property type="component" value="Unassembled WGS sequence"/>
</dbReference>
<protein>
    <submittedName>
        <fullName evidence="1">Uncharacterized protein</fullName>
    </submittedName>
</protein>
<name>A0A9W4P3Y2_9EURO</name>